<keyword evidence="7" id="KW-0863">Zinc-finger</keyword>
<dbReference type="InterPro" id="IPR013083">
    <property type="entry name" value="Znf_RING/FYVE/PHD"/>
</dbReference>
<dbReference type="AlphaFoldDB" id="A0AAD3CPE3"/>
<dbReference type="GO" id="GO:0008270">
    <property type="term" value="F:zinc ion binding"/>
    <property type="evidence" value="ECO:0007669"/>
    <property type="project" value="UniProtKB-KW"/>
</dbReference>
<dbReference type="GO" id="GO:0061630">
    <property type="term" value="F:ubiquitin protein ligase activity"/>
    <property type="evidence" value="ECO:0007669"/>
    <property type="project" value="UniProtKB-EC"/>
</dbReference>
<dbReference type="Proteomes" id="UP001054902">
    <property type="component" value="Unassembled WGS sequence"/>
</dbReference>
<dbReference type="GO" id="GO:0016567">
    <property type="term" value="P:protein ubiquitination"/>
    <property type="evidence" value="ECO:0007669"/>
    <property type="project" value="InterPro"/>
</dbReference>
<dbReference type="Pfam" id="PF18102">
    <property type="entry name" value="DTC"/>
    <property type="match status" value="1"/>
</dbReference>
<sequence length="831" mass="91715">MSSGKGECKVSPSRLRSLVMKRCDGTISFCSNVKQQQIKEIDRNSMNHHCKSANKQNITCKHLTDDSDVDTISRDVSDFILDCKSSAIESRKVPSIMHVLSHRPSSDCKVSAKHDFIEANGRFNSCDNNDDDSVDLNDPDLNCKPSAEEWDQVMSGLDQDHVARKKAETDLLHMHQQIKVKREQEDYILCKTLQEEECHKTADPIQEQKEMINSTSGKAVVVVQRIIQLVNDAKKEFPLSAHQFDSVATDDMVYMAERILDKQQEFLKKGIPSYIDVGYHYTHPDNMRKIRSNGLLTQAERDAKSINSRKQGSFFGDGIYTANYPTSFARYGEQGLLVARLIGKSVRVPKPLSCLTSSNCLDIASSSNTIVGDKSTSLSSGWPGTDQHHEIVLKTSSQCLPMVRYDRRLVGNRELKTDHRGLMTYVFTSSDPNRIVETFKSKLQRVLDGLINEGSLPEPYGQLLENNSSFSLQWNSLSNGPSTTVISNGKGTKIVPFLPTSATVIGTSVARLPAGYLTKNSLSSGVPPSGGTRSTQQKSSSSGGFSFGGAFTTQQKSYTSAHHNGTTYGRSLGGPYPSSSAFGQKRSSSHYGGLTHVPTNNCPPIQVVILHYDAPNNFADGIPQSTFTKPALAKDDDCIICYEKLSKSTIVGLNVCDHVFHRDCIHHALKVMKPQCPVCRKTVGIVQGKSPSGTMEVRFSSIRCSGFMDSSIIIHYVMKDGIQKSYHENPGQHHSGKNATAYLPDNTEGRQLLKRLKYAFLHGLTFTVGTSATTGCHNQCTWSTIHHKTSATGGVQSHGFPDPCYFFNCNEELDNVKVPKSHFLDDNGVEI</sequence>
<dbReference type="PANTHER" id="PTHR12622">
    <property type="entry name" value="DELTEX-RELATED"/>
    <property type="match status" value="1"/>
</dbReference>
<organism evidence="10 11">
    <name type="scientific">Chaetoceros tenuissimus</name>
    <dbReference type="NCBI Taxonomy" id="426638"/>
    <lineage>
        <taxon>Eukaryota</taxon>
        <taxon>Sar</taxon>
        <taxon>Stramenopiles</taxon>
        <taxon>Ochrophyta</taxon>
        <taxon>Bacillariophyta</taxon>
        <taxon>Coscinodiscophyceae</taxon>
        <taxon>Chaetocerotophycidae</taxon>
        <taxon>Chaetocerotales</taxon>
        <taxon>Chaetocerotaceae</taxon>
        <taxon>Chaetoceros</taxon>
    </lineage>
</organism>
<evidence type="ECO:0000256" key="8">
    <source>
        <dbReference type="SAM" id="MobiDB-lite"/>
    </source>
</evidence>
<dbReference type="Gene3D" id="3.30.40.10">
    <property type="entry name" value="Zinc/RING finger domain, C3HC4 (zinc finger)"/>
    <property type="match status" value="1"/>
</dbReference>
<dbReference type="InterPro" id="IPR039398">
    <property type="entry name" value="Deltex_fam"/>
</dbReference>
<dbReference type="GO" id="GO:0007219">
    <property type="term" value="P:Notch signaling pathway"/>
    <property type="evidence" value="ECO:0007669"/>
    <property type="project" value="InterPro"/>
</dbReference>
<evidence type="ECO:0000256" key="7">
    <source>
        <dbReference type="PROSITE-ProRule" id="PRU00175"/>
    </source>
</evidence>
<gene>
    <name evidence="10" type="ORF">CTEN210_06182</name>
</gene>
<dbReference type="Gene3D" id="3.90.228.10">
    <property type="match status" value="1"/>
</dbReference>
<comment type="similarity">
    <text evidence="3">Belongs to the Deltex family.</text>
</comment>
<evidence type="ECO:0000256" key="3">
    <source>
        <dbReference type="ARBA" id="ARBA00009413"/>
    </source>
</evidence>
<evidence type="ECO:0000256" key="4">
    <source>
        <dbReference type="ARBA" id="ARBA00012483"/>
    </source>
</evidence>
<comment type="catalytic activity">
    <reaction evidence="1">
        <text>S-ubiquitinyl-[E2 ubiquitin-conjugating enzyme]-L-cysteine + [acceptor protein]-L-lysine = [E2 ubiquitin-conjugating enzyme]-L-cysteine + N(6)-ubiquitinyl-[acceptor protein]-L-lysine.</text>
        <dbReference type="EC" id="2.3.2.27"/>
    </reaction>
</comment>
<accession>A0AAD3CPE3</accession>
<dbReference type="InterPro" id="IPR039396">
    <property type="entry name" value="Deltex_C"/>
</dbReference>
<dbReference type="Pfam" id="PF13639">
    <property type="entry name" value="zf-RING_2"/>
    <property type="match status" value="1"/>
</dbReference>
<reference evidence="10 11" key="1">
    <citation type="journal article" date="2021" name="Sci. Rep.">
        <title>The genome of the diatom Chaetoceros tenuissimus carries an ancient integrated fragment of an extant virus.</title>
        <authorList>
            <person name="Hongo Y."/>
            <person name="Kimura K."/>
            <person name="Takaki Y."/>
            <person name="Yoshida Y."/>
            <person name="Baba S."/>
            <person name="Kobayashi G."/>
            <person name="Nagasaki K."/>
            <person name="Hano T."/>
            <person name="Tomaru Y."/>
        </authorList>
    </citation>
    <scope>NUCLEOTIDE SEQUENCE [LARGE SCALE GENOMIC DNA]</scope>
    <source>
        <strain evidence="10 11">NIES-3715</strain>
    </source>
</reference>
<evidence type="ECO:0000256" key="1">
    <source>
        <dbReference type="ARBA" id="ARBA00000900"/>
    </source>
</evidence>
<dbReference type="Gene3D" id="3.30.390.130">
    <property type="match status" value="1"/>
</dbReference>
<feature type="domain" description="RING-type" evidence="9">
    <location>
        <begin position="638"/>
        <end position="680"/>
    </location>
</feature>
<evidence type="ECO:0000259" key="9">
    <source>
        <dbReference type="PROSITE" id="PS50089"/>
    </source>
</evidence>
<keyword evidence="7" id="KW-0862">Zinc</keyword>
<feature type="region of interest" description="Disordered" evidence="8">
    <location>
        <begin position="520"/>
        <end position="587"/>
    </location>
</feature>
<feature type="compositionally biased region" description="Low complexity" evidence="8">
    <location>
        <begin position="529"/>
        <end position="555"/>
    </location>
</feature>
<evidence type="ECO:0000256" key="6">
    <source>
        <dbReference type="ARBA" id="ARBA00022723"/>
    </source>
</evidence>
<keyword evidence="11" id="KW-1185">Reference proteome</keyword>
<dbReference type="EC" id="2.3.2.27" evidence="4"/>
<protein>
    <recommendedName>
        <fullName evidence="4">RING-type E3 ubiquitin transferase</fullName>
        <ecNumber evidence="4">2.3.2.27</ecNumber>
    </recommendedName>
</protein>
<evidence type="ECO:0000256" key="2">
    <source>
        <dbReference type="ARBA" id="ARBA00004906"/>
    </source>
</evidence>
<comment type="caution">
    <text evidence="10">The sequence shown here is derived from an EMBL/GenBank/DDBJ whole genome shotgun (WGS) entry which is preliminary data.</text>
</comment>
<dbReference type="InterPro" id="IPR039399">
    <property type="entry name" value="Deltex_C_sf"/>
</dbReference>
<dbReference type="SMART" id="SM00184">
    <property type="entry name" value="RING"/>
    <property type="match status" value="1"/>
</dbReference>
<proteinExistence type="inferred from homology"/>
<feature type="compositionally biased region" description="Polar residues" evidence="8">
    <location>
        <begin position="577"/>
        <end position="587"/>
    </location>
</feature>
<evidence type="ECO:0000313" key="11">
    <source>
        <dbReference type="Proteomes" id="UP001054902"/>
    </source>
</evidence>
<dbReference type="PROSITE" id="PS50089">
    <property type="entry name" value="ZF_RING_2"/>
    <property type="match status" value="1"/>
</dbReference>
<dbReference type="EMBL" id="BLLK01000038">
    <property type="protein sequence ID" value="GFH49706.1"/>
    <property type="molecule type" value="Genomic_DNA"/>
</dbReference>
<dbReference type="SUPFAM" id="SSF57850">
    <property type="entry name" value="RING/U-box"/>
    <property type="match status" value="1"/>
</dbReference>
<feature type="compositionally biased region" description="Polar residues" evidence="8">
    <location>
        <begin position="556"/>
        <end position="569"/>
    </location>
</feature>
<name>A0AAD3CPE3_9STRA</name>
<evidence type="ECO:0000256" key="5">
    <source>
        <dbReference type="ARBA" id="ARBA00022679"/>
    </source>
</evidence>
<comment type="pathway">
    <text evidence="2">Protein modification; protein ubiquitination.</text>
</comment>
<dbReference type="InterPro" id="IPR001841">
    <property type="entry name" value="Znf_RING"/>
</dbReference>
<evidence type="ECO:0000313" key="10">
    <source>
        <dbReference type="EMBL" id="GFH49706.1"/>
    </source>
</evidence>
<keyword evidence="5" id="KW-0808">Transferase</keyword>
<keyword evidence="6" id="KW-0479">Metal-binding</keyword>